<organism evidence="1 2">
    <name type="scientific">Janibacter cremeus</name>
    <dbReference type="NCBI Taxonomy" id="1285192"/>
    <lineage>
        <taxon>Bacteria</taxon>
        <taxon>Bacillati</taxon>
        <taxon>Actinomycetota</taxon>
        <taxon>Actinomycetes</taxon>
        <taxon>Micrococcales</taxon>
        <taxon>Intrasporangiaceae</taxon>
        <taxon>Janibacter</taxon>
    </lineage>
</organism>
<dbReference type="RefSeq" id="WP_281366008.1">
    <property type="nucleotide sequence ID" value="NZ_JACCAE010000001.1"/>
</dbReference>
<name>A0A852VIP1_9MICO</name>
<proteinExistence type="predicted"/>
<reference evidence="1 2" key="1">
    <citation type="submission" date="2020-07" db="EMBL/GenBank/DDBJ databases">
        <title>Sequencing the genomes of 1000 actinobacteria strains.</title>
        <authorList>
            <person name="Klenk H.-P."/>
        </authorList>
    </citation>
    <scope>NUCLEOTIDE SEQUENCE [LARGE SCALE GENOMIC DNA]</scope>
    <source>
        <strain evidence="1 2">DSM 26154</strain>
    </source>
</reference>
<comment type="caution">
    <text evidence="1">The sequence shown here is derived from an EMBL/GenBank/DDBJ whole genome shotgun (WGS) entry which is preliminary data.</text>
</comment>
<dbReference type="AlphaFoldDB" id="A0A852VIP1"/>
<dbReference type="Proteomes" id="UP000554054">
    <property type="component" value="Unassembled WGS sequence"/>
</dbReference>
<keyword evidence="2" id="KW-1185">Reference proteome</keyword>
<gene>
    <name evidence="1" type="ORF">BJY20_000359</name>
</gene>
<evidence type="ECO:0000313" key="1">
    <source>
        <dbReference type="EMBL" id="NYF96967.1"/>
    </source>
</evidence>
<accession>A0A852VIP1</accession>
<sequence>MALTVALAAAGMVAGALLPFAMAWVEKTLMTGPTHVDRHSG</sequence>
<evidence type="ECO:0000313" key="2">
    <source>
        <dbReference type="Proteomes" id="UP000554054"/>
    </source>
</evidence>
<protein>
    <submittedName>
        <fullName evidence="1">Uncharacterized protein</fullName>
    </submittedName>
</protein>
<dbReference type="EMBL" id="JACCAE010000001">
    <property type="protein sequence ID" value="NYF96967.1"/>
    <property type="molecule type" value="Genomic_DNA"/>
</dbReference>